<name>A0ABV2D6P2_9HYPH</name>
<sequence length="81" mass="8097">MKNIALAAAAMLLATTGAFAGSDHGANNSNQPLAAVDSTATASIPYTARQNKVDTKVKTGPSQAAPQTDMDGFVGPPIPGN</sequence>
<feature type="region of interest" description="Disordered" evidence="1">
    <location>
        <begin position="47"/>
        <end position="81"/>
    </location>
</feature>
<evidence type="ECO:0000256" key="1">
    <source>
        <dbReference type="SAM" id="MobiDB-lite"/>
    </source>
</evidence>
<proteinExistence type="predicted"/>
<organism evidence="3 4">
    <name type="scientific">Mesorhizobium shangrilense</name>
    <dbReference type="NCBI Taxonomy" id="460060"/>
    <lineage>
        <taxon>Bacteria</taxon>
        <taxon>Pseudomonadati</taxon>
        <taxon>Pseudomonadota</taxon>
        <taxon>Alphaproteobacteria</taxon>
        <taxon>Hyphomicrobiales</taxon>
        <taxon>Phyllobacteriaceae</taxon>
        <taxon>Mesorhizobium</taxon>
    </lineage>
</organism>
<protein>
    <submittedName>
        <fullName evidence="3">DUF680 domain-containing protein</fullName>
    </submittedName>
</protein>
<accession>A0ABV2D6P2</accession>
<feature type="signal peptide" evidence="2">
    <location>
        <begin position="1"/>
        <end position="20"/>
    </location>
</feature>
<keyword evidence="2" id="KW-0732">Signal</keyword>
<evidence type="ECO:0000313" key="4">
    <source>
        <dbReference type="Proteomes" id="UP001548832"/>
    </source>
</evidence>
<keyword evidence="4" id="KW-1185">Reference proteome</keyword>
<dbReference type="RefSeq" id="WP_354457770.1">
    <property type="nucleotide sequence ID" value="NZ_JBEWSZ010000001.1"/>
</dbReference>
<dbReference type="EMBL" id="JBEWSZ010000001">
    <property type="protein sequence ID" value="MET2825684.1"/>
    <property type="molecule type" value="Genomic_DNA"/>
</dbReference>
<dbReference type="Proteomes" id="UP001548832">
    <property type="component" value="Unassembled WGS sequence"/>
</dbReference>
<evidence type="ECO:0000313" key="3">
    <source>
        <dbReference type="EMBL" id="MET2825684.1"/>
    </source>
</evidence>
<evidence type="ECO:0000256" key="2">
    <source>
        <dbReference type="SAM" id="SignalP"/>
    </source>
</evidence>
<reference evidence="3 4" key="1">
    <citation type="submission" date="2024-06" db="EMBL/GenBank/DDBJ databases">
        <authorList>
            <person name="Kim D.-U."/>
        </authorList>
    </citation>
    <scope>NUCLEOTIDE SEQUENCE [LARGE SCALE GENOMIC DNA]</scope>
    <source>
        <strain evidence="3 4">KACC15460</strain>
    </source>
</reference>
<gene>
    <name evidence="3" type="ORF">ABVQ20_01700</name>
</gene>
<comment type="caution">
    <text evidence="3">The sequence shown here is derived from an EMBL/GenBank/DDBJ whole genome shotgun (WGS) entry which is preliminary data.</text>
</comment>
<feature type="chain" id="PRO_5045178306" evidence="2">
    <location>
        <begin position="21"/>
        <end position="81"/>
    </location>
</feature>